<dbReference type="Proteomes" id="UP001631957">
    <property type="component" value="Unassembled WGS sequence"/>
</dbReference>
<proteinExistence type="predicted"/>
<accession>A0ABW9HKP9</accession>
<dbReference type="RefSeq" id="WP_109363987.1">
    <property type="nucleotide sequence ID" value="NZ_JBJVNI010000002.1"/>
</dbReference>
<feature type="domain" description="DUF397" evidence="1">
    <location>
        <begin position="6"/>
        <end position="26"/>
    </location>
</feature>
<organism evidence="2 3">
    <name type="scientific">Streptomyces niveiscabiei</name>
    <dbReference type="NCBI Taxonomy" id="164115"/>
    <lineage>
        <taxon>Bacteria</taxon>
        <taxon>Bacillati</taxon>
        <taxon>Actinomycetota</taxon>
        <taxon>Actinomycetes</taxon>
        <taxon>Kitasatosporales</taxon>
        <taxon>Streptomycetaceae</taxon>
        <taxon>Streptomyces</taxon>
    </lineage>
</organism>
<evidence type="ECO:0000259" key="1">
    <source>
        <dbReference type="Pfam" id="PF04149"/>
    </source>
</evidence>
<reference evidence="2 3" key="1">
    <citation type="submission" date="2024-12" db="EMBL/GenBank/DDBJ databases">
        <title>Forecasting of Potato common scab and diversities of Pathogenic streptomyces spp. in china.</title>
        <authorList>
            <person name="Handique U."/>
            <person name="Wu J."/>
        </authorList>
    </citation>
    <scope>NUCLEOTIDE SEQUENCE [LARGE SCALE GENOMIC DNA]</scope>
    <source>
        <strain evidence="2 3">ZRIMU1530</strain>
    </source>
</reference>
<evidence type="ECO:0000313" key="2">
    <source>
        <dbReference type="EMBL" id="MFM9607789.1"/>
    </source>
</evidence>
<dbReference type="InterPro" id="IPR007278">
    <property type="entry name" value="DUF397"/>
</dbReference>
<keyword evidence="3" id="KW-1185">Reference proteome</keyword>
<dbReference type="EMBL" id="JBJVNI010000002">
    <property type="protein sequence ID" value="MFM9607789.1"/>
    <property type="molecule type" value="Genomic_DNA"/>
</dbReference>
<protein>
    <submittedName>
        <fullName evidence="2">DUF397 domain-containing protein</fullName>
    </submittedName>
</protein>
<dbReference type="Pfam" id="PF04149">
    <property type="entry name" value="DUF397"/>
    <property type="match status" value="2"/>
</dbReference>
<name>A0ABW9HKP9_9ACTN</name>
<sequence>MSTAELRWFKSSYSDSSEPGDCVEVALDWFKSSYSDSGEPGDCVEVATTPATIHIRDSKTPDTACLTLTPTTWTHFLTYAS</sequence>
<comment type="caution">
    <text evidence="2">The sequence shown here is derived from an EMBL/GenBank/DDBJ whole genome shotgun (WGS) entry which is preliminary data.</text>
</comment>
<gene>
    <name evidence="2" type="ORF">ACKI18_03590</name>
</gene>
<feature type="domain" description="DUF397" evidence="1">
    <location>
        <begin position="28"/>
        <end position="79"/>
    </location>
</feature>
<evidence type="ECO:0000313" key="3">
    <source>
        <dbReference type="Proteomes" id="UP001631957"/>
    </source>
</evidence>